<dbReference type="InterPro" id="IPR025751">
    <property type="entry name" value="RsbRD_N_dom"/>
</dbReference>
<dbReference type="InterPro" id="IPR042070">
    <property type="entry name" value="PucR_C-HTH_sf"/>
</dbReference>
<dbReference type="Pfam" id="PF14361">
    <property type="entry name" value="RsbRD_N"/>
    <property type="match status" value="1"/>
</dbReference>
<reference evidence="3 4" key="1">
    <citation type="submission" date="2021-11" db="EMBL/GenBank/DDBJ databases">
        <title>Draft genome sequence of Actinomycetospora sp. SF1 isolated from the rhizosphere soil.</title>
        <authorList>
            <person name="Duangmal K."/>
            <person name="Chantavorakit T."/>
        </authorList>
    </citation>
    <scope>NUCLEOTIDE SEQUENCE [LARGE SCALE GENOMIC DNA]</scope>
    <source>
        <strain evidence="3 4">TBRC 5722</strain>
    </source>
</reference>
<dbReference type="PANTHER" id="PTHR33744">
    <property type="entry name" value="CARBOHYDRATE DIACID REGULATOR"/>
    <property type="match status" value="1"/>
</dbReference>
<dbReference type="PANTHER" id="PTHR33744:SF1">
    <property type="entry name" value="DNA-BINDING TRANSCRIPTIONAL ACTIVATOR ADER"/>
    <property type="match status" value="1"/>
</dbReference>
<dbReference type="InterPro" id="IPR051448">
    <property type="entry name" value="CdaR-like_regulators"/>
</dbReference>
<organism evidence="3 4">
    <name type="scientific">Actinomycetospora endophytica</name>
    <dbReference type="NCBI Taxonomy" id="2291215"/>
    <lineage>
        <taxon>Bacteria</taxon>
        <taxon>Bacillati</taxon>
        <taxon>Actinomycetota</taxon>
        <taxon>Actinomycetes</taxon>
        <taxon>Pseudonocardiales</taxon>
        <taxon>Pseudonocardiaceae</taxon>
        <taxon>Actinomycetospora</taxon>
    </lineage>
</organism>
<evidence type="ECO:0000313" key="4">
    <source>
        <dbReference type="Proteomes" id="UP001199469"/>
    </source>
</evidence>
<name>A0ABS8P7T7_9PSEU</name>
<dbReference type="InterPro" id="IPR025736">
    <property type="entry name" value="PucR_C-HTH_dom"/>
</dbReference>
<proteinExistence type="predicted"/>
<gene>
    <name evidence="3" type="ORF">LQ327_13135</name>
</gene>
<protein>
    <submittedName>
        <fullName evidence="3">Helix-turn-helix domain-containing protein</fullName>
    </submittedName>
</protein>
<feature type="domain" description="PucR C-terminal helix-turn-helix" evidence="1">
    <location>
        <begin position="325"/>
        <end position="382"/>
    </location>
</feature>
<evidence type="ECO:0000259" key="1">
    <source>
        <dbReference type="Pfam" id="PF13556"/>
    </source>
</evidence>
<keyword evidence="4" id="KW-1185">Reference proteome</keyword>
<evidence type="ECO:0000259" key="2">
    <source>
        <dbReference type="Pfam" id="PF14361"/>
    </source>
</evidence>
<dbReference type="Pfam" id="PF13556">
    <property type="entry name" value="HTH_30"/>
    <property type="match status" value="1"/>
</dbReference>
<dbReference type="Gene3D" id="1.10.10.2840">
    <property type="entry name" value="PucR C-terminal helix-turn-helix domain"/>
    <property type="match status" value="1"/>
</dbReference>
<comment type="caution">
    <text evidence="3">The sequence shown here is derived from an EMBL/GenBank/DDBJ whole genome shotgun (WGS) entry which is preliminary data.</text>
</comment>
<dbReference type="RefSeq" id="WP_230734196.1">
    <property type="nucleotide sequence ID" value="NZ_JAJNDB010000002.1"/>
</dbReference>
<sequence length="385" mass="42439">MTEISAPSLEALSAAVGRRVPELMVEVRDALAARVPDYAHFLAEHEHEVAAGVRAVLGRIISLTHDGSMDRPGEREFFENLGRSQWREGRDLPDLLAVYQIGVRVFWHHVSAAALEVGLAPDALAALAETVFFFVDQLSSASAHGYVLEQEEAGALRERHREELVDLMLSESTDPAAVRAAARRADWPVPEKVSVVLVEPDDASGRRALSRLDARSLPIRRPPLVGAVVPNGSRSTERAALTGLLRGAHATVGAAVPPEHLARSLDLAEIAARLTKEHLLSDDPVFVADHLDAIIVHRDRRLLDALGDQVLAPLDGSSPSSRERLRETLRSWLRHMGDRRAMAEELHVHPQTVRYRMGRLHDLFGDSLDDPAVRARLMLALAWRE</sequence>
<feature type="domain" description="RsbT co-antagonist protein RsbRD N-terminal" evidence="2">
    <location>
        <begin position="21"/>
        <end position="161"/>
    </location>
</feature>
<evidence type="ECO:0000313" key="3">
    <source>
        <dbReference type="EMBL" id="MCD2194318.1"/>
    </source>
</evidence>
<dbReference type="Proteomes" id="UP001199469">
    <property type="component" value="Unassembled WGS sequence"/>
</dbReference>
<dbReference type="EMBL" id="JAJNDB010000002">
    <property type="protein sequence ID" value="MCD2194318.1"/>
    <property type="molecule type" value="Genomic_DNA"/>
</dbReference>
<accession>A0ABS8P7T7</accession>